<dbReference type="Gene3D" id="2.60.120.430">
    <property type="entry name" value="Galactose-binding lectin"/>
    <property type="match status" value="1"/>
</dbReference>
<organism evidence="4 5">
    <name type="scientific">Dillenia turbinata</name>
    <dbReference type="NCBI Taxonomy" id="194707"/>
    <lineage>
        <taxon>Eukaryota</taxon>
        <taxon>Viridiplantae</taxon>
        <taxon>Streptophyta</taxon>
        <taxon>Embryophyta</taxon>
        <taxon>Tracheophyta</taxon>
        <taxon>Spermatophyta</taxon>
        <taxon>Magnoliopsida</taxon>
        <taxon>eudicotyledons</taxon>
        <taxon>Gunneridae</taxon>
        <taxon>Pentapetalae</taxon>
        <taxon>Dilleniales</taxon>
        <taxon>Dilleniaceae</taxon>
        <taxon>Dillenia</taxon>
    </lineage>
</organism>
<feature type="signal peptide" evidence="2">
    <location>
        <begin position="1"/>
        <end position="21"/>
    </location>
</feature>
<dbReference type="Pfam" id="PF12819">
    <property type="entry name" value="Malectin_like"/>
    <property type="match status" value="1"/>
</dbReference>
<reference evidence="4 5" key="1">
    <citation type="submission" date="2023-12" db="EMBL/GenBank/DDBJ databases">
        <title>A high-quality genome assembly for Dillenia turbinata (Dilleniales).</title>
        <authorList>
            <person name="Chanderbali A."/>
        </authorList>
    </citation>
    <scope>NUCLEOTIDE SEQUENCE [LARGE SCALE GENOMIC DNA]</scope>
    <source>
        <strain evidence="4">LSX21</strain>
        <tissue evidence="4">Leaf</tissue>
    </source>
</reference>
<sequence>MAVNLVAFLLSFLCACSLSASEYLGINCGTSYSYEDNSGIKWVGDGAYIQSGESHTARNSQYSTLLSTLRVFKSKNKNCYNIPGFQGIKVLLRAYFYYGNYDSNSSPPSFDLLFDENKWATVQAENDNWENFDIIYVPKRQNISVCLAQTNPNQFPFISALEIWSLDSNMYNQIDSSHALMLRQRYAFGSSNRISYPTDPYDRLWYIFSSNGLVSDSNSASSVDVTQTKDQVPSAVMANAIATLSTSSNFFVDTTQLSSTQEVPIYLNMYFTEVRDLNSSWDLRKFNVMVDNEVIDVVNPAYQTALETTYANITASSKTRIYLAATSDSTLPPLISGLELFTITNPLSNSTTNKTDVEGLGSLREGFPVLKEWSGDPCIPAEYPWDWVNCTGETTPRITSLLLSGYNLNGLLPNFSSLDALQTM</sequence>
<evidence type="ECO:0000313" key="4">
    <source>
        <dbReference type="EMBL" id="KAK6926889.1"/>
    </source>
</evidence>
<dbReference type="InterPro" id="IPR024788">
    <property type="entry name" value="Malectin-like_Carb-bd_dom"/>
</dbReference>
<name>A0AAN8V580_9MAGN</name>
<dbReference type="GO" id="GO:0016020">
    <property type="term" value="C:membrane"/>
    <property type="evidence" value="ECO:0007669"/>
    <property type="project" value="UniProtKB-SubCell"/>
</dbReference>
<dbReference type="EMBL" id="JBAMMX010000015">
    <property type="protein sequence ID" value="KAK6926889.1"/>
    <property type="molecule type" value="Genomic_DNA"/>
</dbReference>
<feature type="chain" id="PRO_5042844573" evidence="2">
    <location>
        <begin position="22"/>
        <end position="424"/>
    </location>
</feature>
<evidence type="ECO:0000256" key="1">
    <source>
        <dbReference type="ARBA" id="ARBA00004167"/>
    </source>
</evidence>
<dbReference type="Proteomes" id="UP001370490">
    <property type="component" value="Unassembled WGS sequence"/>
</dbReference>
<evidence type="ECO:0000256" key="2">
    <source>
        <dbReference type="SAM" id="SignalP"/>
    </source>
</evidence>
<dbReference type="PANTHER" id="PTHR45631:SF44">
    <property type="entry name" value="CARBOHYDRATE-BINDING PROTEIN OF THE ER PROTEIN"/>
    <property type="match status" value="1"/>
</dbReference>
<comment type="subcellular location">
    <subcellularLocation>
        <location evidence="1">Membrane</location>
        <topology evidence="1">Single-pass membrane protein</topology>
    </subcellularLocation>
</comment>
<keyword evidence="2" id="KW-0732">Signal</keyword>
<proteinExistence type="predicted"/>
<keyword evidence="5" id="KW-1185">Reference proteome</keyword>
<gene>
    <name evidence="4" type="ORF">RJ641_008608</name>
</gene>
<feature type="domain" description="Malectin-like" evidence="3">
    <location>
        <begin position="26"/>
        <end position="343"/>
    </location>
</feature>
<accession>A0AAN8V580</accession>
<evidence type="ECO:0000313" key="5">
    <source>
        <dbReference type="Proteomes" id="UP001370490"/>
    </source>
</evidence>
<dbReference type="AlphaFoldDB" id="A0AAN8V580"/>
<dbReference type="PANTHER" id="PTHR45631">
    <property type="entry name" value="OS07G0107800 PROTEIN-RELATED"/>
    <property type="match status" value="1"/>
</dbReference>
<evidence type="ECO:0000259" key="3">
    <source>
        <dbReference type="Pfam" id="PF12819"/>
    </source>
</evidence>
<comment type="caution">
    <text evidence="4">The sequence shown here is derived from an EMBL/GenBank/DDBJ whole genome shotgun (WGS) entry which is preliminary data.</text>
</comment>
<protein>
    <submittedName>
        <fullName evidence="4">Malectin-like domain</fullName>
    </submittedName>
</protein>